<dbReference type="InterPro" id="IPR049777">
    <property type="entry name" value="SCO2524-like"/>
</dbReference>
<dbReference type="NCBIfam" id="NF040567">
    <property type="entry name" value="SCO2524_fam"/>
    <property type="match status" value="1"/>
</dbReference>
<comment type="caution">
    <text evidence="1">The sequence shown here is derived from an EMBL/GenBank/DDBJ whole genome shotgun (WGS) entry which is preliminary data.</text>
</comment>
<gene>
    <name evidence="1" type="ORF">DFR70_106329</name>
</gene>
<dbReference type="RefSeq" id="WP_040729930.1">
    <property type="nucleotide sequence ID" value="NZ_QJKF01000006.1"/>
</dbReference>
<dbReference type="OrthoDB" id="3311648at2"/>
<dbReference type="AlphaFoldDB" id="A0A318JZ58"/>
<reference evidence="1 2" key="1">
    <citation type="submission" date="2018-05" db="EMBL/GenBank/DDBJ databases">
        <title>Genomic Encyclopedia of Type Strains, Phase IV (KMG-IV): sequencing the most valuable type-strain genomes for metagenomic binning, comparative biology and taxonomic classification.</title>
        <authorList>
            <person name="Goeker M."/>
        </authorList>
    </citation>
    <scope>NUCLEOTIDE SEQUENCE [LARGE SCALE GENOMIC DNA]</scope>
    <source>
        <strain evidence="1 2">DSM 44704</strain>
    </source>
</reference>
<accession>A0A318JZ58</accession>
<protein>
    <submittedName>
        <fullName evidence="1">Uncharacterized protein</fullName>
    </submittedName>
</protein>
<keyword evidence="2" id="KW-1185">Reference proteome</keyword>
<dbReference type="Proteomes" id="UP000247569">
    <property type="component" value="Unassembled WGS sequence"/>
</dbReference>
<evidence type="ECO:0000313" key="2">
    <source>
        <dbReference type="Proteomes" id="UP000247569"/>
    </source>
</evidence>
<sequence>MRIQPRQQLVEVWRALLCACYDNGAWHWGGRDGANAISDTEQLLCLLYPATEIGAFALDQPDDMAEDVRAALLPLGAQARIGGALVGVLEDYFACYTTPDGEPTFGAGGYLRAADGSTPSAEQYRLEVVDAYSMSLTLCIASMRFLRVFQRLVDVEVRREARELSARIRTLVPQVSIRLTAAMTGLVRSFVVHTPSPKSKGGQAILGMLNQIDAPEDAVISGIARRLDRVRVQMANDIKLGQSLDIDLADDLLLFECGWSWGIAQKAAPIDFVSMRIGDQPGHADSRPDLYFTIVALDGIDDLALRRTQEMDLLNEEQRLLADALELRWDLTQRYWSTAARYGPGRWPLEDIPWRSSAGEESDYYTLAVAAMVLKDFVNRQATDELPRLVAVFDQLARRGRIISRLTAGDPAAALHYPGVRISMPGSEAVGEGPPLVWEVPDFATLLLKRSLQAWQLSRDVAMRDRLMSLAELTMDHLERRRIAAGPAAGLWDDAKQVAVSQRPGLSAVTDAVPNAPAAQPSWYLTERVVECLVCADRNFREPPLAMPTMIGRAIEMRSEAEHLLNQEMLEVDNSYVSQAILLRIEQQLDAARGLLREQPATAYSLAAQALLQLYELSYARRDAMR</sequence>
<name>A0A318JZ58_9NOCA</name>
<proteinExistence type="predicted"/>
<evidence type="ECO:0000313" key="1">
    <source>
        <dbReference type="EMBL" id="PXX63269.1"/>
    </source>
</evidence>
<organism evidence="1 2">
    <name type="scientific">Nocardia tenerifensis</name>
    <dbReference type="NCBI Taxonomy" id="228006"/>
    <lineage>
        <taxon>Bacteria</taxon>
        <taxon>Bacillati</taxon>
        <taxon>Actinomycetota</taxon>
        <taxon>Actinomycetes</taxon>
        <taxon>Mycobacteriales</taxon>
        <taxon>Nocardiaceae</taxon>
        <taxon>Nocardia</taxon>
    </lineage>
</organism>
<dbReference type="EMBL" id="QJKF01000006">
    <property type="protein sequence ID" value="PXX63269.1"/>
    <property type="molecule type" value="Genomic_DNA"/>
</dbReference>